<accession>A0A4R7J9Y8</accession>
<evidence type="ECO:0000256" key="5">
    <source>
        <dbReference type="SAM" id="SignalP"/>
    </source>
</evidence>
<dbReference type="RefSeq" id="WP_208292837.1">
    <property type="nucleotide sequence ID" value="NZ_CP171129.1"/>
</dbReference>
<dbReference type="InterPro" id="IPR018313">
    <property type="entry name" value="SBP_3_CS"/>
</dbReference>
<comment type="similarity">
    <text evidence="2 4">Belongs to the bacterial solute-binding protein 3 family.</text>
</comment>
<dbReference type="GO" id="GO:0030313">
    <property type="term" value="C:cell envelope"/>
    <property type="evidence" value="ECO:0007669"/>
    <property type="project" value="UniProtKB-SubCell"/>
</dbReference>
<dbReference type="SMART" id="SM00062">
    <property type="entry name" value="PBPb"/>
    <property type="match status" value="1"/>
</dbReference>
<dbReference type="PROSITE" id="PS51257">
    <property type="entry name" value="PROKAR_LIPOPROTEIN"/>
    <property type="match status" value="1"/>
</dbReference>
<comment type="caution">
    <text evidence="7">The sequence shown here is derived from an EMBL/GenBank/DDBJ whole genome shotgun (WGS) entry which is preliminary data.</text>
</comment>
<sequence length="273" mass="30077">MRRITRTAPFVLFGIMAMGACTAPVPPAVTEQPSTEPEGTLAEVRSADTLRVCTTGDYRPYTYRDPETGSWSGIDLDLAEDLAETLDVERELVQVSWSELVGSITDGDCDIAMGGISFNDERDQQVDFSEPTVEDGKAPITTCESAERFQTIEDINQPGVRVITPVGGTNEAFADENFADAEIIKWDDNNTIFDQIVDGEADVMVTDASETKWVAHEHEGVLCAVNPDQPFTSFENGYLLPEDDPEWRDTVDAWLTEAQSDGTYAEAEEPWFG</sequence>
<gene>
    <name evidence="7" type="ORF">CLV29_2033</name>
</gene>
<dbReference type="Gene3D" id="3.40.190.10">
    <property type="entry name" value="Periplasmic binding protein-like II"/>
    <property type="match status" value="2"/>
</dbReference>
<evidence type="ECO:0000256" key="3">
    <source>
        <dbReference type="ARBA" id="ARBA00022729"/>
    </source>
</evidence>
<protein>
    <submittedName>
        <fullName evidence="7">Cyclohexadienyl dehydratase</fullName>
    </submittedName>
</protein>
<dbReference type="AlphaFoldDB" id="A0A4R7J9Y8"/>
<comment type="subcellular location">
    <subcellularLocation>
        <location evidence="1">Cell envelope</location>
    </subcellularLocation>
</comment>
<evidence type="ECO:0000313" key="7">
    <source>
        <dbReference type="EMBL" id="TDT34371.1"/>
    </source>
</evidence>
<evidence type="ECO:0000256" key="1">
    <source>
        <dbReference type="ARBA" id="ARBA00004196"/>
    </source>
</evidence>
<dbReference type="SUPFAM" id="SSF53850">
    <property type="entry name" value="Periplasmic binding protein-like II"/>
    <property type="match status" value="1"/>
</dbReference>
<evidence type="ECO:0000256" key="4">
    <source>
        <dbReference type="RuleBase" id="RU003744"/>
    </source>
</evidence>
<dbReference type="Pfam" id="PF00497">
    <property type="entry name" value="SBP_bac_3"/>
    <property type="match status" value="1"/>
</dbReference>
<dbReference type="PROSITE" id="PS01039">
    <property type="entry name" value="SBP_BACTERIAL_3"/>
    <property type="match status" value="1"/>
</dbReference>
<feature type="signal peptide" evidence="5">
    <location>
        <begin position="1"/>
        <end position="23"/>
    </location>
</feature>
<organism evidence="7 8">
    <name type="scientific">Naumannella halotolerans</name>
    <dbReference type="NCBI Taxonomy" id="993414"/>
    <lineage>
        <taxon>Bacteria</taxon>
        <taxon>Bacillati</taxon>
        <taxon>Actinomycetota</taxon>
        <taxon>Actinomycetes</taxon>
        <taxon>Propionibacteriales</taxon>
        <taxon>Propionibacteriaceae</taxon>
        <taxon>Naumannella</taxon>
    </lineage>
</organism>
<keyword evidence="8" id="KW-1185">Reference proteome</keyword>
<keyword evidence="3 5" id="KW-0732">Signal</keyword>
<reference evidence="7 8" key="1">
    <citation type="submission" date="2019-03" db="EMBL/GenBank/DDBJ databases">
        <title>Genomic Encyclopedia of Archaeal and Bacterial Type Strains, Phase II (KMG-II): from individual species to whole genera.</title>
        <authorList>
            <person name="Goeker M."/>
        </authorList>
    </citation>
    <scope>NUCLEOTIDE SEQUENCE [LARGE SCALE GENOMIC DNA]</scope>
    <source>
        <strain evidence="7 8">DSM 24323</strain>
    </source>
</reference>
<evidence type="ECO:0000256" key="2">
    <source>
        <dbReference type="ARBA" id="ARBA00010333"/>
    </source>
</evidence>
<dbReference type="InterPro" id="IPR001638">
    <property type="entry name" value="Solute-binding_3/MltF_N"/>
</dbReference>
<proteinExistence type="inferred from homology"/>
<dbReference type="PANTHER" id="PTHR35936:SF19">
    <property type="entry name" value="AMINO-ACID-BINDING PROTEIN YXEM-RELATED"/>
    <property type="match status" value="1"/>
</dbReference>
<feature type="domain" description="Solute-binding protein family 3/N-terminal" evidence="6">
    <location>
        <begin position="49"/>
        <end position="273"/>
    </location>
</feature>
<evidence type="ECO:0000313" key="8">
    <source>
        <dbReference type="Proteomes" id="UP000295371"/>
    </source>
</evidence>
<name>A0A4R7J9Y8_9ACTN</name>
<dbReference type="EMBL" id="SOAW01000001">
    <property type="protein sequence ID" value="TDT34371.1"/>
    <property type="molecule type" value="Genomic_DNA"/>
</dbReference>
<dbReference type="Proteomes" id="UP000295371">
    <property type="component" value="Unassembled WGS sequence"/>
</dbReference>
<evidence type="ECO:0000259" key="6">
    <source>
        <dbReference type="SMART" id="SM00062"/>
    </source>
</evidence>
<feature type="chain" id="PRO_5039039673" evidence="5">
    <location>
        <begin position="24"/>
        <end position="273"/>
    </location>
</feature>
<dbReference type="PANTHER" id="PTHR35936">
    <property type="entry name" value="MEMBRANE-BOUND LYTIC MUREIN TRANSGLYCOSYLASE F"/>
    <property type="match status" value="1"/>
</dbReference>